<evidence type="ECO:0000313" key="3">
    <source>
        <dbReference type="Proteomes" id="UP001219037"/>
    </source>
</evidence>
<dbReference type="EMBL" id="CP121252">
    <property type="protein sequence ID" value="WFP17590.1"/>
    <property type="molecule type" value="Genomic_DNA"/>
</dbReference>
<dbReference type="InterPro" id="IPR025289">
    <property type="entry name" value="DUF4081"/>
</dbReference>
<dbReference type="Pfam" id="PF13312">
    <property type="entry name" value="DUF4081"/>
    <property type="match status" value="1"/>
</dbReference>
<dbReference type="SUPFAM" id="SSF55729">
    <property type="entry name" value="Acyl-CoA N-acyltransferases (Nat)"/>
    <property type="match status" value="1"/>
</dbReference>
<protein>
    <submittedName>
        <fullName evidence="2">GNAT family N-acetyltransferase</fullName>
        <ecNumber evidence="2">2.3.1.-</ecNumber>
    </submittedName>
</protein>
<reference evidence="2 3" key="1">
    <citation type="submission" date="2023-04" db="EMBL/GenBank/DDBJ databases">
        <title>Funneling lignin-derived compounds into biodiesel using alkali-halophilic Citricoccus sp. P2.</title>
        <authorList>
            <person name="Luo C.-B."/>
        </authorList>
    </citation>
    <scope>NUCLEOTIDE SEQUENCE [LARGE SCALE GENOMIC DNA]</scope>
    <source>
        <strain evidence="2 3">P2</strain>
    </source>
</reference>
<keyword evidence="2" id="KW-0012">Acyltransferase</keyword>
<evidence type="ECO:0000313" key="2">
    <source>
        <dbReference type="EMBL" id="WFP17590.1"/>
    </source>
</evidence>
<dbReference type="GO" id="GO:0016746">
    <property type="term" value="F:acyltransferase activity"/>
    <property type="evidence" value="ECO:0007669"/>
    <property type="project" value="UniProtKB-KW"/>
</dbReference>
<organism evidence="2 3">
    <name type="scientific">Citricoccus muralis</name>
    <dbReference type="NCBI Taxonomy" id="169134"/>
    <lineage>
        <taxon>Bacteria</taxon>
        <taxon>Bacillati</taxon>
        <taxon>Actinomycetota</taxon>
        <taxon>Actinomycetes</taxon>
        <taxon>Micrococcales</taxon>
        <taxon>Micrococcaceae</taxon>
        <taxon>Citricoccus</taxon>
    </lineage>
</organism>
<dbReference type="EC" id="2.3.1.-" evidence="2"/>
<dbReference type="Gene3D" id="3.40.630.30">
    <property type="match status" value="1"/>
</dbReference>
<gene>
    <name evidence="2" type="ORF">P8192_05670</name>
</gene>
<name>A0ABY8HA54_9MICC</name>
<dbReference type="InterPro" id="IPR000182">
    <property type="entry name" value="GNAT_dom"/>
</dbReference>
<dbReference type="PROSITE" id="PS51186">
    <property type="entry name" value="GNAT"/>
    <property type="match status" value="1"/>
</dbReference>
<proteinExistence type="predicted"/>
<dbReference type="InterPro" id="IPR016181">
    <property type="entry name" value="Acyl_CoA_acyltransferase"/>
</dbReference>
<feature type="domain" description="N-acetyltransferase" evidence="1">
    <location>
        <begin position="164"/>
        <end position="309"/>
    </location>
</feature>
<accession>A0ABY8HA54</accession>
<dbReference type="Pfam" id="PF00583">
    <property type="entry name" value="Acetyltransf_1"/>
    <property type="match status" value="1"/>
</dbReference>
<evidence type="ECO:0000259" key="1">
    <source>
        <dbReference type="PROSITE" id="PS51186"/>
    </source>
</evidence>
<keyword evidence="2" id="KW-0808">Transferase</keyword>
<dbReference type="Proteomes" id="UP001219037">
    <property type="component" value="Chromosome"/>
</dbReference>
<dbReference type="RefSeq" id="WP_278159216.1">
    <property type="nucleotide sequence ID" value="NZ_CP121252.1"/>
</dbReference>
<keyword evidence="3" id="KW-1185">Reference proteome</keyword>
<sequence length="309" mass="33666">MSVMPHGVHWTAEVDAAIRLRTQDTVRLLTDADTEALGRLCASDPVAHCYVQAILDTGRLAGPLRALHRGVFLGIDDLDRPGELLSACWVGSNVVPVGSDWLAGELIGLAVRVLGRRLGSIFGPRESVMSIWSALQEGPQRARDVREHQPLMMLDTQPTGPLNPRVRPARVDEFSRVLPASVAMFTEELGYSPLDDGPVMYRSRVESLISRGHCLVDIDETPGETAGRVRFKADIGVFTRACIQLQGVWLAPWARGQGQAAAAVAATAAHALTMSPRVSLYVNDYNKPAIRTYQRVGFETVGDFATVLF</sequence>